<dbReference type="Proteomes" id="UP000326711">
    <property type="component" value="Chromosome"/>
</dbReference>
<dbReference type="InterPro" id="IPR035959">
    <property type="entry name" value="RutC-like_sf"/>
</dbReference>
<dbReference type="Pfam" id="PF01042">
    <property type="entry name" value="Ribonuc_L-PSP"/>
    <property type="match status" value="1"/>
</dbReference>
<accession>A0A5J6Z7T9</accession>
<dbReference type="SUPFAM" id="SSF55298">
    <property type="entry name" value="YjgF-like"/>
    <property type="match status" value="1"/>
</dbReference>
<proteinExistence type="predicted"/>
<dbReference type="CDD" id="cd00448">
    <property type="entry name" value="YjgF_YER057c_UK114_family"/>
    <property type="match status" value="1"/>
</dbReference>
<protein>
    <submittedName>
        <fullName evidence="1">Enamine/imine deaminase</fullName>
        <ecNumber evidence="1">3.5.4.-</ecNumber>
    </submittedName>
</protein>
<dbReference type="RefSeq" id="WP_151901974.1">
    <property type="nucleotide sequence ID" value="NZ_CP045032.1"/>
</dbReference>
<reference evidence="2" key="1">
    <citation type="submission" date="2019-10" db="EMBL/GenBank/DDBJ databases">
        <title>Complete genome sequence of Corynebacterium urogenitalis DSM 108747, isolated from the genital tract of a cow.</title>
        <authorList>
            <person name="Ruckert C."/>
            <person name="Ballas P."/>
            <person name="Wagener K."/>
            <person name="Drillich M."/>
            <person name="Kaempfer P."/>
            <person name="Busse H.-J."/>
            <person name="Ehling-Schulz M."/>
        </authorList>
    </citation>
    <scope>NUCLEOTIDE SEQUENCE [LARGE SCALE GENOMIC DNA]</scope>
    <source>
        <strain evidence="2">LMM 1652</strain>
    </source>
</reference>
<keyword evidence="2" id="KW-1185">Reference proteome</keyword>
<dbReference type="GO" id="GO:0019239">
    <property type="term" value="F:deaminase activity"/>
    <property type="evidence" value="ECO:0007669"/>
    <property type="project" value="TreeGrafter"/>
</dbReference>
<evidence type="ECO:0000313" key="2">
    <source>
        <dbReference type="Proteomes" id="UP000326711"/>
    </source>
</evidence>
<dbReference type="OrthoDB" id="9803101at2"/>
<dbReference type="PANTHER" id="PTHR11803">
    <property type="entry name" value="2-IMINOBUTANOATE/2-IMINOPROPANOATE DEAMINASE RIDA"/>
    <property type="match status" value="1"/>
</dbReference>
<sequence length="125" mass="13995">MNHHFSSQLHQSSAPFSHFAESDGWGFTSGIIGQDRTNGAVVSQDTEVQCEYMMENLKILLNEVGRDFQDVVRTTIYLTDYADFDAINEVYARYFSQPYPVRTTLQVAALPLGAAVQIDTVVKVV</sequence>
<dbReference type="GO" id="GO:0005829">
    <property type="term" value="C:cytosol"/>
    <property type="evidence" value="ECO:0007669"/>
    <property type="project" value="TreeGrafter"/>
</dbReference>
<dbReference type="AlphaFoldDB" id="A0A5J6Z7T9"/>
<keyword evidence="1" id="KW-0378">Hydrolase</keyword>
<dbReference type="EMBL" id="CP045032">
    <property type="protein sequence ID" value="QFQ01469.1"/>
    <property type="molecule type" value="Genomic_DNA"/>
</dbReference>
<dbReference type="PANTHER" id="PTHR11803:SF39">
    <property type="entry name" value="2-IMINOBUTANOATE_2-IMINOPROPANOATE DEAMINASE"/>
    <property type="match status" value="1"/>
</dbReference>
<dbReference type="Gene3D" id="3.30.1330.40">
    <property type="entry name" value="RutC-like"/>
    <property type="match status" value="1"/>
</dbReference>
<dbReference type="InterPro" id="IPR006175">
    <property type="entry name" value="YjgF/YER057c/UK114"/>
</dbReference>
<name>A0A5J6Z7T9_9CORY</name>
<organism evidence="1 2">
    <name type="scientific">Corynebacterium urogenitale</name>
    <dbReference type="NCBI Taxonomy" id="2487892"/>
    <lineage>
        <taxon>Bacteria</taxon>
        <taxon>Bacillati</taxon>
        <taxon>Actinomycetota</taxon>
        <taxon>Actinomycetes</taxon>
        <taxon>Mycobacteriales</taxon>
        <taxon>Corynebacteriaceae</taxon>
        <taxon>Corynebacterium</taxon>
    </lineage>
</organism>
<dbReference type="EC" id="3.5.4.-" evidence="1"/>
<gene>
    <name evidence="1" type="primary">yabJ</name>
    <name evidence="1" type="ORF">CUROG_00315</name>
</gene>
<evidence type="ECO:0000313" key="1">
    <source>
        <dbReference type="EMBL" id="QFQ01469.1"/>
    </source>
</evidence>
<dbReference type="KEGG" id="cuo:CUROG_00315"/>